<dbReference type="SUPFAM" id="SSF58104">
    <property type="entry name" value="Methyl-accepting chemotaxis protein (MCP) signaling domain"/>
    <property type="match status" value="1"/>
</dbReference>
<protein>
    <recommendedName>
        <fullName evidence="3">Methyl-accepting chemotaxis protein IV</fullName>
    </recommendedName>
</protein>
<gene>
    <name evidence="2" type="ORF">SDC9_210491</name>
</gene>
<dbReference type="EMBL" id="VSSQ01141212">
    <property type="protein sequence ID" value="MPN62738.1"/>
    <property type="molecule type" value="Genomic_DNA"/>
</dbReference>
<dbReference type="Gene3D" id="1.10.287.950">
    <property type="entry name" value="Methyl-accepting chemotaxis protein"/>
    <property type="match status" value="1"/>
</dbReference>
<evidence type="ECO:0008006" key="3">
    <source>
        <dbReference type="Google" id="ProtNLM"/>
    </source>
</evidence>
<keyword evidence="1" id="KW-0145">Chemotaxis</keyword>
<dbReference type="PANTHER" id="PTHR43531:SF11">
    <property type="entry name" value="METHYL-ACCEPTING CHEMOTAXIS PROTEIN 3"/>
    <property type="match status" value="1"/>
</dbReference>
<comment type="caution">
    <text evidence="2">The sequence shown here is derived from an EMBL/GenBank/DDBJ whole genome shotgun (WGS) entry which is preliminary data.</text>
</comment>
<dbReference type="PANTHER" id="PTHR43531">
    <property type="entry name" value="PROTEIN ICFG"/>
    <property type="match status" value="1"/>
</dbReference>
<organism evidence="2">
    <name type="scientific">bioreactor metagenome</name>
    <dbReference type="NCBI Taxonomy" id="1076179"/>
    <lineage>
        <taxon>unclassified sequences</taxon>
        <taxon>metagenomes</taxon>
        <taxon>ecological metagenomes</taxon>
    </lineage>
</organism>
<dbReference type="InterPro" id="IPR051310">
    <property type="entry name" value="MCP_chemotaxis"/>
</dbReference>
<dbReference type="GO" id="GO:0006935">
    <property type="term" value="P:chemotaxis"/>
    <property type="evidence" value="ECO:0007669"/>
    <property type="project" value="UniProtKB-KW"/>
</dbReference>
<evidence type="ECO:0000313" key="2">
    <source>
        <dbReference type="EMBL" id="MPN62738.1"/>
    </source>
</evidence>
<name>A0A645JGA7_9ZZZZ</name>
<reference evidence="2" key="1">
    <citation type="submission" date="2019-08" db="EMBL/GenBank/DDBJ databases">
        <authorList>
            <person name="Kucharzyk K."/>
            <person name="Murdoch R.W."/>
            <person name="Higgins S."/>
            <person name="Loffler F."/>
        </authorList>
    </citation>
    <scope>NUCLEOTIDE SEQUENCE</scope>
</reference>
<dbReference type="GO" id="GO:0004888">
    <property type="term" value="F:transmembrane signaling receptor activity"/>
    <property type="evidence" value="ECO:0007669"/>
    <property type="project" value="TreeGrafter"/>
</dbReference>
<accession>A0A645JGA7</accession>
<dbReference type="AlphaFoldDB" id="A0A645JGA7"/>
<proteinExistence type="predicted"/>
<evidence type="ECO:0000256" key="1">
    <source>
        <dbReference type="ARBA" id="ARBA00022500"/>
    </source>
</evidence>
<sequence>MALVDVVDGAGKIGEAISSISQASSEQANAINQITVGIDQISSVVQTNSATAEESAAASEELSSQSGMLNELIGAFKLKVDSHEREISNILARRAGIRIVHCLCGSDYRGAKSDRGPEPSLLCKGDYQFAGRGDACN</sequence>
<dbReference type="GO" id="GO:0005886">
    <property type="term" value="C:plasma membrane"/>
    <property type="evidence" value="ECO:0007669"/>
    <property type="project" value="TreeGrafter"/>
</dbReference>